<dbReference type="STRING" id="626887.J057_19970"/>
<dbReference type="InterPro" id="IPR029058">
    <property type="entry name" value="AB_hydrolase_fold"/>
</dbReference>
<comment type="caution">
    <text evidence="2">The sequence shown here is derived from an EMBL/GenBank/DDBJ whole genome shotgun (WGS) entry which is preliminary data.</text>
</comment>
<dbReference type="Pfam" id="PF20408">
    <property type="entry name" value="Abhydrolase_11"/>
    <property type="match status" value="1"/>
</dbReference>
<keyword evidence="2" id="KW-0378">Hydrolase</keyword>
<dbReference type="PATRIC" id="fig|626887.3.peg.3994"/>
<accession>N6WY71</accession>
<dbReference type="PANTHER" id="PTHR13136:SF11">
    <property type="entry name" value="TESTIS-EXPRESSED PROTEIN 30"/>
    <property type="match status" value="1"/>
</dbReference>
<reference evidence="2 3" key="1">
    <citation type="journal article" date="2013" name="Genome Announc.">
        <title>Genome Sequence of the Polycyclic Aromatic Hydrocarbon-Degrading Bacterium Strain Marinobacter nanhaiticus D15-8WT.</title>
        <authorList>
            <person name="Cui Z."/>
            <person name="Gao W."/>
            <person name="Li Q."/>
            <person name="Xu G."/>
            <person name="Zheng L."/>
        </authorList>
    </citation>
    <scope>NUCLEOTIDE SEQUENCE [LARGE SCALE GENOMIC DNA]</scope>
    <source>
        <strain evidence="2 3">D15-8W</strain>
    </source>
</reference>
<dbReference type="AlphaFoldDB" id="N6WY71"/>
<dbReference type="PANTHER" id="PTHR13136">
    <property type="entry name" value="TESTIS DEVELOPMENT PROTEIN PRTD"/>
    <property type="match status" value="1"/>
</dbReference>
<evidence type="ECO:0000259" key="1">
    <source>
        <dbReference type="Pfam" id="PF20408"/>
    </source>
</evidence>
<dbReference type="GO" id="GO:0016787">
    <property type="term" value="F:hydrolase activity"/>
    <property type="evidence" value="ECO:0007669"/>
    <property type="project" value="UniProtKB-KW"/>
</dbReference>
<dbReference type="RefSeq" id="WP_004581929.1">
    <property type="nucleotide sequence ID" value="NZ_AP028878.1"/>
</dbReference>
<evidence type="ECO:0000313" key="3">
    <source>
        <dbReference type="Proteomes" id="UP000013165"/>
    </source>
</evidence>
<dbReference type="eggNOG" id="COG3571">
    <property type="taxonomic scope" value="Bacteria"/>
</dbReference>
<organism evidence="2 3">
    <name type="scientific">Marinobacter nanhaiticus D15-8W</name>
    <dbReference type="NCBI Taxonomy" id="626887"/>
    <lineage>
        <taxon>Bacteria</taxon>
        <taxon>Pseudomonadati</taxon>
        <taxon>Pseudomonadota</taxon>
        <taxon>Gammaproteobacteria</taxon>
        <taxon>Pseudomonadales</taxon>
        <taxon>Marinobacteraceae</taxon>
        <taxon>Marinobacter</taxon>
    </lineage>
</organism>
<proteinExistence type="predicted"/>
<evidence type="ECO:0000313" key="2">
    <source>
        <dbReference type="EMBL" id="ENO13708.1"/>
    </source>
</evidence>
<dbReference type="Proteomes" id="UP000013165">
    <property type="component" value="Unassembled WGS sequence"/>
</dbReference>
<gene>
    <name evidence="2" type="ORF">J057_19970</name>
</gene>
<sequence length="208" mass="23295">MPGELINGNGEHVLLLAHGAGAPMDSPFMAMLAESLAKHDVKVVRFEFEYMQRRREDGKRRLPPKADKLLDEFRQKIEQYIDAEHLFIGGKSMGGRMASLVAASDSSIEGCVCFGYPFHPPGKPDRWRTDHFTDFSVPVMIQQGTRDPFGKQSEVLAHFDGKFPVALNWLEDGEHDFKPRKASGLDQHNLIEQAARSTADWMKSVAVG</sequence>
<dbReference type="Gene3D" id="3.40.50.1820">
    <property type="entry name" value="alpha/beta hydrolase"/>
    <property type="match status" value="1"/>
</dbReference>
<dbReference type="InterPro" id="IPR026555">
    <property type="entry name" value="NSL3/Tex30"/>
</dbReference>
<dbReference type="EMBL" id="APLQ01000014">
    <property type="protein sequence ID" value="ENO13708.1"/>
    <property type="molecule type" value="Genomic_DNA"/>
</dbReference>
<dbReference type="HOGENOM" id="CLU_072792_1_2_6"/>
<feature type="domain" description="KANL3/Tex30 alpha/beta hydrolase-like" evidence="1">
    <location>
        <begin position="12"/>
        <end position="203"/>
    </location>
</feature>
<dbReference type="SUPFAM" id="SSF53474">
    <property type="entry name" value="alpha/beta-Hydrolases"/>
    <property type="match status" value="1"/>
</dbReference>
<keyword evidence="3" id="KW-1185">Reference proteome</keyword>
<protein>
    <submittedName>
        <fullName evidence="2">Alpha/beta hydrolase</fullName>
    </submittedName>
</protein>
<dbReference type="OrthoDB" id="652634at2"/>
<dbReference type="ESTHER" id="9alte-n6wy71">
    <property type="family name" value="NLS3-Tex30"/>
</dbReference>
<name>N6WY71_9GAMM</name>
<dbReference type="InterPro" id="IPR046879">
    <property type="entry name" value="KANL3/Tex30_Abhydrolase"/>
</dbReference>